<comment type="caution">
    <text evidence="1">The sequence shown here is derived from an EMBL/GenBank/DDBJ whole genome shotgun (WGS) entry which is preliminary data.</text>
</comment>
<sequence length="1011" mass="109560">MFFSKALKAAGLLCLAIGADALTMGGKPNVMIKPYKRAPLQDIVTWDEHSIFVHGERVLFYSGEFHPFRLPVPSLWLDVFQKIKALGYSGVSFYTDWALLEGKPGDFSAEGVFALEPFFAAAKEAGIYLLARPGPYINAEASGGGFPGWLQRLPALLRTADPLYLNASNNYAHNIAEIIAKAQITNGGPVILGKSSVRKYSQAVSGVKFPDPVYFGAVEDQLRDGGIVMPFISNDAYPHGYFTPGSPSGVDIYGHDGYPLGFDCAHPNTWPDNALPTYYRTLHEEQSPSTPYAIVEFQGGSFDPWGGLGFAQCAELLNPQFERVFYKNDFSFGVTIFNIYMTYGGTNWGNLGHPGGYTSYDYGAVITEDRLVTREKYSEAKLEANFLQASPAYLTAIPQNNTDANGSYTGNSALAVTALLGETNFFVIRHAAYNSNDSTSYHITLPTSQGNITIPQLGGTLTLHGRDSKIHVTDYSVGAYNLLYSTAEIFTWKEYASKTVLVVYGGPNEEHELAFTACGRAQTIEGSGVKVAYKNGATIINYETSATRRIVQLENNLYVYLLDRNSAYDYWVIDLPSNAVSSNFTNSTVDSSAAIVKAGYLLRTVETSGNTIALTGDVNATTAVEIIGGAPNHLSKLTWNGQNLRFKQSRNGVVTSTVKYTAPKYSIPDLSTIGWKTIDSLPEIQSTYDDSAWTVASLTYSNNTIRNLTTPTSLYASDYGYNTGSLLYRGHFTATGSESSIYMETQGGSAFGMSAWLNGTFLGSFRGIAADSNGNTTFSLDVASGKSYVLTVLIDNMGLDEDGTVGAETMKNPRGILTYRLAGREQSAITWKLTGNLHGENYEDRTRGPLNEGGLYAERQGYHLPGAPTQNWTSSSLGPMDGITQPGVAFYSTSFALDMPSGYDIPIAISLSNATATTTSEATAYRCLIFVNGYQFGKYVHNIGPQDTFPVPEGIWNYHGDNYLAVSLWALEAGGTKVANLSLVAGPEIQSGYGPVALSPMTGWSKRAGAY</sequence>
<accession>A0ACC3SPF1</accession>
<name>A0ACC3SPF1_9PEZI</name>
<keyword evidence="2" id="KW-1185">Reference proteome</keyword>
<protein>
    <submittedName>
        <fullName evidence="1">Uncharacterized protein</fullName>
    </submittedName>
</protein>
<gene>
    <name evidence="1" type="ORF">M8818_000983</name>
</gene>
<dbReference type="EMBL" id="JAMKPW020000004">
    <property type="protein sequence ID" value="KAK8219249.1"/>
    <property type="molecule type" value="Genomic_DNA"/>
</dbReference>
<organism evidence="1 2">
    <name type="scientific">Zalaria obscura</name>
    <dbReference type="NCBI Taxonomy" id="2024903"/>
    <lineage>
        <taxon>Eukaryota</taxon>
        <taxon>Fungi</taxon>
        <taxon>Dikarya</taxon>
        <taxon>Ascomycota</taxon>
        <taxon>Pezizomycotina</taxon>
        <taxon>Dothideomycetes</taxon>
        <taxon>Dothideomycetidae</taxon>
        <taxon>Dothideales</taxon>
        <taxon>Zalariaceae</taxon>
        <taxon>Zalaria</taxon>
    </lineage>
</organism>
<evidence type="ECO:0000313" key="1">
    <source>
        <dbReference type="EMBL" id="KAK8219249.1"/>
    </source>
</evidence>
<reference evidence="1" key="1">
    <citation type="submission" date="2024-02" db="EMBL/GenBank/DDBJ databases">
        <title>Metagenome Assembled Genome of Zalaria obscura JY119.</title>
        <authorList>
            <person name="Vighnesh L."/>
            <person name="Jagadeeshwari U."/>
            <person name="Venkata Ramana C."/>
            <person name="Sasikala C."/>
        </authorList>
    </citation>
    <scope>NUCLEOTIDE SEQUENCE</scope>
    <source>
        <strain evidence="1">JY119</strain>
    </source>
</reference>
<dbReference type="Proteomes" id="UP001320706">
    <property type="component" value="Unassembled WGS sequence"/>
</dbReference>
<proteinExistence type="predicted"/>
<evidence type="ECO:0000313" key="2">
    <source>
        <dbReference type="Proteomes" id="UP001320706"/>
    </source>
</evidence>